<comment type="cofactor">
    <cofactor evidence="1">
        <name>Zn(2+)</name>
        <dbReference type="ChEBI" id="CHEBI:29105"/>
    </cofactor>
</comment>
<dbReference type="GO" id="GO:0008270">
    <property type="term" value="F:zinc ion binding"/>
    <property type="evidence" value="ECO:0007669"/>
    <property type="project" value="InterPro"/>
</dbReference>
<feature type="domain" description="Metallo-beta-lactamase" evidence="5">
    <location>
        <begin position="47"/>
        <end position="259"/>
    </location>
</feature>
<dbReference type="GO" id="GO:0008800">
    <property type="term" value="F:beta-lactamase activity"/>
    <property type="evidence" value="ECO:0007669"/>
    <property type="project" value="InterPro"/>
</dbReference>
<keyword evidence="7" id="KW-1185">Reference proteome</keyword>
<dbReference type="SUPFAM" id="SSF56281">
    <property type="entry name" value="Metallo-hydrolase/oxidoreductase"/>
    <property type="match status" value="1"/>
</dbReference>
<dbReference type="SMART" id="SM00849">
    <property type="entry name" value="Lactamase_B"/>
    <property type="match status" value="1"/>
</dbReference>
<dbReference type="CDD" id="cd16279">
    <property type="entry name" value="metallo-hydrolase-like_MBL-fold"/>
    <property type="match status" value="1"/>
</dbReference>
<dbReference type="PANTHER" id="PTHR42663:SF6">
    <property type="entry name" value="HYDROLASE C777.06C-RELATED"/>
    <property type="match status" value="1"/>
</dbReference>
<evidence type="ECO:0000256" key="3">
    <source>
        <dbReference type="ARBA" id="ARBA00022801"/>
    </source>
</evidence>
<keyword evidence="3" id="KW-0378">Hydrolase</keyword>
<dbReference type="GO" id="GO:0017001">
    <property type="term" value="P:antibiotic catabolic process"/>
    <property type="evidence" value="ECO:0007669"/>
    <property type="project" value="InterPro"/>
</dbReference>
<dbReference type="InterPro" id="IPR036866">
    <property type="entry name" value="RibonucZ/Hydroxyglut_hydro"/>
</dbReference>
<gene>
    <name evidence="6" type="ORF">A3770_03p21140</name>
</gene>
<dbReference type="EMBL" id="CP031036">
    <property type="protein sequence ID" value="QDZ19596.1"/>
    <property type="molecule type" value="Genomic_DNA"/>
</dbReference>
<dbReference type="Pfam" id="PF00753">
    <property type="entry name" value="Lactamase_B"/>
    <property type="match status" value="1"/>
</dbReference>
<keyword evidence="4" id="KW-0862">Zinc</keyword>
<evidence type="ECO:0000256" key="1">
    <source>
        <dbReference type="ARBA" id="ARBA00001947"/>
    </source>
</evidence>
<evidence type="ECO:0000313" key="6">
    <source>
        <dbReference type="EMBL" id="QDZ19596.1"/>
    </source>
</evidence>
<evidence type="ECO:0000256" key="4">
    <source>
        <dbReference type="ARBA" id="ARBA00022833"/>
    </source>
</evidence>
<evidence type="ECO:0000259" key="5">
    <source>
        <dbReference type="SMART" id="SM00849"/>
    </source>
</evidence>
<organism evidence="6 7">
    <name type="scientific">Chloropicon primus</name>
    <dbReference type="NCBI Taxonomy" id="1764295"/>
    <lineage>
        <taxon>Eukaryota</taxon>
        <taxon>Viridiplantae</taxon>
        <taxon>Chlorophyta</taxon>
        <taxon>Chloropicophyceae</taxon>
        <taxon>Chloropicales</taxon>
        <taxon>Chloropicaceae</taxon>
        <taxon>Chloropicon</taxon>
    </lineage>
</organism>
<sequence length="320" mass="35488">MTEEVIFLGTGVSTGLPRLSCILQKEKAQCKVCQQAWRDPFDKNYRCNVSVLVRCRRPGTEERVTVMIDAGKTMRDAALRWFPRHGVTGIDAVLLTHGHADACGGMDDLRDFTSFVKGPRGAQDKDRKSGAAGIKSGYFGLQRELPVFLNQETFDVCRGAYPYLVPALRQDSCPRRVASLRWEVIDNNSDFEILGVKIVPLPVLHGGSYVCLGFSFDGGKFVYLSDVSEVQPPIMAQLESYSIETLILDCLDRGTSPSHFCLPDTLALVRKLRPQKTLLVGMSCELGLHDEVNEELRELLSTEGLDVQLAHDGLSIKIKP</sequence>
<dbReference type="Gene3D" id="3.60.15.10">
    <property type="entry name" value="Ribonuclease Z/Hydroxyacylglutathione hydrolase-like"/>
    <property type="match status" value="1"/>
</dbReference>
<dbReference type="InterPro" id="IPR001279">
    <property type="entry name" value="Metallo-B-lactamas"/>
</dbReference>
<dbReference type="OrthoDB" id="341300at2759"/>
<evidence type="ECO:0000313" key="7">
    <source>
        <dbReference type="Proteomes" id="UP000316726"/>
    </source>
</evidence>
<name>A0A5B8MGL0_9CHLO</name>
<dbReference type="Proteomes" id="UP000316726">
    <property type="component" value="Chromosome 3"/>
</dbReference>
<proteinExistence type="predicted"/>
<evidence type="ECO:0000256" key="2">
    <source>
        <dbReference type="ARBA" id="ARBA00022723"/>
    </source>
</evidence>
<dbReference type="PROSITE" id="PS00743">
    <property type="entry name" value="BETA_LACTAMASE_B_1"/>
    <property type="match status" value="1"/>
</dbReference>
<dbReference type="STRING" id="1764295.A0A5B8MGL0"/>
<dbReference type="PANTHER" id="PTHR42663">
    <property type="entry name" value="HYDROLASE C777.06C-RELATED-RELATED"/>
    <property type="match status" value="1"/>
</dbReference>
<dbReference type="AlphaFoldDB" id="A0A5B8MGL0"/>
<accession>A0A5B8MGL0</accession>
<keyword evidence="2" id="KW-0479">Metal-binding</keyword>
<reference evidence="6 7" key="1">
    <citation type="submission" date="2018-07" db="EMBL/GenBank/DDBJ databases">
        <title>The complete nuclear genome of the prasinophyte Chloropicon primus (CCMP1205).</title>
        <authorList>
            <person name="Pombert J.-F."/>
            <person name="Otis C."/>
            <person name="Turmel M."/>
            <person name="Lemieux C."/>
        </authorList>
    </citation>
    <scope>NUCLEOTIDE SEQUENCE [LARGE SCALE GENOMIC DNA]</scope>
    <source>
        <strain evidence="6 7">CCMP1205</strain>
    </source>
</reference>
<dbReference type="InterPro" id="IPR001018">
    <property type="entry name" value="Beta-lactamase_class-B_CS"/>
</dbReference>
<protein>
    <submittedName>
        <fullName evidence="6">Metallo-beta-lactamase</fullName>
    </submittedName>
</protein>